<feature type="domain" description="4Fe-4S Wbl-type" evidence="12">
    <location>
        <begin position="7"/>
        <end position="70"/>
    </location>
</feature>
<dbReference type="GO" id="GO:0047134">
    <property type="term" value="F:protein-disulfide reductase [NAD(P)H] activity"/>
    <property type="evidence" value="ECO:0007669"/>
    <property type="project" value="TreeGrafter"/>
</dbReference>
<accession>A0A7J5E339</accession>
<gene>
    <name evidence="11" type="primary">whiB</name>
    <name evidence="13" type="ORF">F9L07_13070</name>
</gene>
<evidence type="ECO:0000313" key="14">
    <source>
        <dbReference type="Proteomes" id="UP000449906"/>
    </source>
</evidence>
<evidence type="ECO:0000256" key="6">
    <source>
        <dbReference type="ARBA" id="ARBA00023014"/>
    </source>
</evidence>
<evidence type="ECO:0000256" key="8">
    <source>
        <dbReference type="ARBA" id="ARBA00023125"/>
    </source>
</evidence>
<keyword evidence="4 11" id="KW-0479">Metal-binding</keyword>
<evidence type="ECO:0000256" key="1">
    <source>
        <dbReference type="ARBA" id="ARBA00004496"/>
    </source>
</evidence>
<dbReference type="GO" id="GO:0035731">
    <property type="term" value="F:dinitrosyl-iron complex binding"/>
    <property type="evidence" value="ECO:0007669"/>
    <property type="project" value="UniProtKB-UniRule"/>
</dbReference>
<feature type="binding site" evidence="11">
    <location>
        <position position="37"/>
    </location>
    <ligand>
        <name>[4Fe-4S] cluster</name>
        <dbReference type="ChEBI" id="CHEBI:49883"/>
    </ligand>
</feature>
<evidence type="ECO:0000256" key="11">
    <source>
        <dbReference type="HAMAP-Rule" id="MF_01479"/>
    </source>
</evidence>
<dbReference type="EMBL" id="WBVM01000001">
    <property type="protein sequence ID" value="KAB2812672.1"/>
    <property type="molecule type" value="Genomic_DNA"/>
</dbReference>
<reference evidence="13 14" key="1">
    <citation type="submission" date="2019-09" db="EMBL/GenBank/DDBJ databases">
        <title>Pimelobacter sp. isolated from Paulinella.</title>
        <authorList>
            <person name="Jeong S.E."/>
        </authorList>
    </citation>
    <scope>NUCLEOTIDE SEQUENCE [LARGE SCALE GENOMIC DNA]</scope>
    <source>
        <strain evidence="13 14">Pch-N</strain>
    </source>
</reference>
<protein>
    <recommendedName>
        <fullName evidence="11">Transcriptional regulator WhiB</fullName>
    </recommendedName>
</protein>
<keyword evidence="10 11" id="KW-0804">Transcription</keyword>
<dbReference type="InterPro" id="IPR003482">
    <property type="entry name" value="Whib"/>
</dbReference>
<dbReference type="GO" id="GO:0005737">
    <property type="term" value="C:cytoplasm"/>
    <property type="evidence" value="ECO:0007669"/>
    <property type="project" value="UniProtKB-SubCell"/>
</dbReference>
<evidence type="ECO:0000256" key="4">
    <source>
        <dbReference type="ARBA" id="ARBA00022723"/>
    </source>
</evidence>
<keyword evidence="6 11" id="KW-0411">Iron-sulfur</keyword>
<dbReference type="PROSITE" id="PS51674">
    <property type="entry name" value="4FE4S_WBL"/>
    <property type="match status" value="1"/>
</dbReference>
<comment type="PTM">
    <text evidence="11">Upon Fe-S cluster removal intramolecular disulfide bonds are formed.</text>
</comment>
<evidence type="ECO:0000256" key="2">
    <source>
        <dbReference type="ARBA" id="ARBA00006597"/>
    </source>
</evidence>
<comment type="similarity">
    <text evidence="2 11">Belongs to the WhiB family.</text>
</comment>
<dbReference type="AlphaFoldDB" id="A0A7J5E339"/>
<dbReference type="GO" id="GO:0046872">
    <property type="term" value="F:metal ion binding"/>
    <property type="evidence" value="ECO:0007669"/>
    <property type="project" value="UniProtKB-KW"/>
</dbReference>
<name>A0A7J5E339_NOCSI</name>
<keyword evidence="9 11" id="KW-1015">Disulfide bond</keyword>
<comment type="subcellular location">
    <subcellularLocation>
        <location evidence="1 11">Cytoplasm</location>
    </subcellularLocation>
</comment>
<keyword evidence="5 11" id="KW-0408">Iron</keyword>
<dbReference type="GO" id="GO:0045892">
    <property type="term" value="P:negative regulation of DNA-templated transcription"/>
    <property type="evidence" value="ECO:0007669"/>
    <property type="project" value="TreeGrafter"/>
</dbReference>
<dbReference type="RefSeq" id="WP_151580017.1">
    <property type="nucleotide sequence ID" value="NZ_CP182503.1"/>
</dbReference>
<comment type="caution">
    <text evidence="13">The sequence shown here is derived from an EMBL/GenBank/DDBJ whole genome shotgun (WGS) entry which is preliminary data.</text>
</comment>
<feature type="binding site" evidence="11">
    <location>
        <position position="46"/>
    </location>
    <ligand>
        <name>[4Fe-4S] cluster</name>
        <dbReference type="ChEBI" id="CHEBI:49883"/>
    </ligand>
</feature>
<keyword evidence="7 11" id="KW-0805">Transcription regulation</keyword>
<evidence type="ECO:0000256" key="10">
    <source>
        <dbReference type="ARBA" id="ARBA00023163"/>
    </source>
</evidence>
<dbReference type="PANTHER" id="PTHR38839">
    <property type="entry name" value="TRANSCRIPTIONAL REGULATOR WHID-RELATED"/>
    <property type="match status" value="1"/>
</dbReference>
<evidence type="ECO:0000256" key="5">
    <source>
        <dbReference type="ARBA" id="ARBA00023004"/>
    </source>
</evidence>
<keyword evidence="8 11" id="KW-0238">DNA-binding</keyword>
<dbReference type="GO" id="GO:0045454">
    <property type="term" value="P:cell redox homeostasis"/>
    <property type="evidence" value="ECO:0007669"/>
    <property type="project" value="TreeGrafter"/>
</dbReference>
<dbReference type="Pfam" id="PF02467">
    <property type="entry name" value="Whib"/>
    <property type="match status" value="1"/>
</dbReference>
<feature type="binding site" evidence="11">
    <location>
        <position position="8"/>
    </location>
    <ligand>
        <name>[4Fe-4S] cluster</name>
        <dbReference type="ChEBI" id="CHEBI:49883"/>
    </ligand>
</feature>
<keyword evidence="3 11" id="KW-0004">4Fe-4S</keyword>
<dbReference type="Proteomes" id="UP000449906">
    <property type="component" value="Unassembled WGS sequence"/>
</dbReference>
<evidence type="ECO:0000313" key="13">
    <source>
        <dbReference type="EMBL" id="KAB2812672.1"/>
    </source>
</evidence>
<evidence type="ECO:0000256" key="3">
    <source>
        <dbReference type="ARBA" id="ARBA00022485"/>
    </source>
</evidence>
<dbReference type="HAMAP" id="MF_01479">
    <property type="entry name" value="WhiB"/>
    <property type="match status" value="1"/>
</dbReference>
<keyword evidence="11" id="KW-0963">Cytoplasm</keyword>
<comment type="cofactor">
    <cofactor evidence="11">
        <name>[4Fe-4S] cluster</name>
        <dbReference type="ChEBI" id="CHEBI:49883"/>
    </cofactor>
    <text evidence="11">Binds 1 [4Fe-4S] cluster per subunit. Following nitrosylation of the [4Fe-4S] cluster binds 1 [4Fe-8(NO)] cluster per subunit.</text>
</comment>
<organism evidence="13 14">
    <name type="scientific">Nocardioides simplex</name>
    <name type="common">Arthrobacter simplex</name>
    <dbReference type="NCBI Taxonomy" id="2045"/>
    <lineage>
        <taxon>Bacteria</taxon>
        <taxon>Bacillati</taxon>
        <taxon>Actinomycetota</taxon>
        <taxon>Actinomycetes</taxon>
        <taxon>Propionibacteriales</taxon>
        <taxon>Nocardioidaceae</taxon>
        <taxon>Pimelobacter</taxon>
    </lineage>
</organism>
<dbReference type="GO" id="GO:0051539">
    <property type="term" value="F:4 iron, 4 sulfur cluster binding"/>
    <property type="evidence" value="ECO:0007669"/>
    <property type="project" value="UniProtKB-UniRule"/>
</dbReference>
<comment type="function">
    <text evidence="11">Acts as a transcriptional regulator. Probably redox-responsive. The apo- but not holo-form probably binds DNA.</text>
</comment>
<sequence length="92" mass="10296">MWWDAAECLWEDPDLFFPDGALGRTARNLAAIARTVCARCPVREECLAMALELGAEFGVWGGTTPEERRRMARATAGRRTRELFEAPLSRPA</sequence>
<comment type="PTM">
    <text evidence="11">The Fe-S cluster can be nitrosylated by nitric oxide (NO).</text>
</comment>
<evidence type="ECO:0000259" key="12">
    <source>
        <dbReference type="PROSITE" id="PS51674"/>
    </source>
</evidence>
<evidence type="ECO:0000256" key="7">
    <source>
        <dbReference type="ARBA" id="ARBA00023015"/>
    </source>
</evidence>
<dbReference type="InterPro" id="IPR034768">
    <property type="entry name" value="4FE4S_WBL"/>
</dbReference>
<feature type="binding site" evidence="11">
    <location>
        <position position="40"/>
    </location>
    <ligand>
        <name>[4Fe-4S] cluster</name>
        <dbReference type="ChEBI" id="CHEBI:49883"/>
    </ligand>
</feature>
<proteinExistence type="inferred from homology"/>
<evidence type="ECO:0000256" key="9">
    <source>
        <dbReference type="ARBA" id="ARBA00023157"/>
    </source>
</evidence>
<dbReference type="GO" id="GO:0003677">
    <property type="term" value="F:DNA binding"/>
    <property type="evidence" value="ECO:0007669"/>
    <property type="project" value="UniProtKB-UniRule"/>
</dbReference>